<keyword evidence="6" id="KW-0067">ATP-binding</keyword>
<organism evidence="8">
    <name type="scientific">Herbiconiux sp. A18JL235</name>
    <dbReference type="NCBI Taxonomy" id="3152363"/>
    <lineage>
        <taxon>Bacteria</taxon>
        <taxon>Bacillati</taxon>
        <taxon>Actinomycetota</taxon>
        <taxon>Actinomycetes</taxon>
        <taxon>Micrococcales</taxon>
        <taxon>Microbacteriaceae</taxon>
        <taxon>Herbiconiux</taxon>
    </lineage>
</organism>
<evidence type="ECO:0000256" key="1">
    <source>
        <dbReference type="ARBA" id="ARBA00004651"/>
    </source>
</evidence>
<dbReference type="GO" id="GO:0005524">
    <property type="term" value="F:ATP binding"/>
    <property type="evidence" value="ECO:0007669"/>
    <property type="project" value="UniProtKB-UniRule"/>
</dbReference>
<dbReference type="InterPro" id="IPR059000">
    <property type="entry name" value="ATPase_P-type_domA"/>
</dbReference>
<keyword evidence="6" id="KW-0479">Metal-binding</keyword>
<keyword evidence="5 6" id="KW-0472">Membrane</keyword>
<dbReference type="GO" id="GO:0016887">
    <property type="term" value="F:ATP hydrolysis activity"/>
    <property type="evidence" value="ECO:0007669"/>
    <property type="project" value="InterPro"/>
</dbReference>
<dbReference type="InterPro" id="IPR008250">
    <property type="entry name" value="ATPase_P-typ_transduc_dom_A_sf"/>
</dbReference>
<dbReference type="InterPro" id="IPR051014">
    <property type="entry name" value="Cation_Transport_ATPase_IB"/>
</dbReference>
<feature type="transmembrane region" description="Helical" evidence="6">
    <location>
        <begin position="71"/>
        <end position="96"/>
    </location>
</feature>
<evidence type="ECO:0000256" key="5">
    <source>
        <dbReference type="ARBA" id="ARBA00023136"/>
    </source>
</evidence>
<dbReference type="PROSITE" id="PS00154">
    <property type="entry name" value="ATPASE_E1_E2"/>
    <property type="match status" value="1"/>
</dbReference>
<dbReference type="SUPFAM" id="SSF56784">
    <property type="entry name" value="HAD-like"/>
    <property type="match status" value="1"/>
</dbReference>
<dbReference type="InterPro" id="IPR036412">
    <property type="entry name" value="HAD-like_sf"/>
</dbReference>
<sequence length="627" mass="64843">MGGVVSSPVKRLRYPLVAATVVVGATAGVLVLAGVLPIARGLVALYALGIAGVELARMIRRLRRGVIGVDVLAVIAIVSTVLVGEFLAALIIVLMLTGGEALEDFAQSRAERELTALLNRAPRIAHRMSSAAATQTIVDISIDDVVEGDVLLVRPSEIVPVDGALVEGTGPSDFDESSLTGESLPVERRGGDQVLSGSVNGSAAVRMVASRDAAHSQYQSIVTLVTEAAAHPAPVVRLADRFALPFTGVALLIGVTAWVLSGDAVRFAEVLVLATPCPLIIAAPIAFMAGMSRSAKAGVVVKGGAVLERLARIRTVVFDKTGTLTEGRPTVTRVRWEPGFSEDRILRLAASAEEYSSHVLAASIIALARARGLGLLPAERAEEVATAGVMAVIDGDEVRVGKLAFIHERAPMAAAPTLEAGELAIYVSVNDRFAGVIIARDPLRSNARAAISELQRRGARRVVMLTGDAHATASSIAELAGISDVRASCLPADKVSAVAGMDDRPVMMVGDGVNDAPVLAAADVGIAMGARGATAASDSADVVILVDDLSKTVDAVAIGQDSVRIALQSLWLGIALSVLLMIVASFGLIPAAVGAGIQEAVDLVCIVNALRALRGRGDRSRDGSRPR</sequence>
<dbReference type="GO" id="GO:0019829">
    <property type="term" value="F:ATPase-coupled monoatomic cation transmembrane transporter activity"/>
    <property type="evidence" value="ECO:0007669"/>
    <property type="project" value="InterPro"/>
</dbReference>
<dbReference type="PANTHER" id="PTHR48085:SF5">
    <property type="entry name" value="CADMIUM_ZINC-TRANSPORTING ATPASE HMA4-RELATED"/>
    <property type="match status" value="1"/>
</dbReference>
<dbReference type="GO" id="GO:0015086">
    <property type="term" value="F:cadmium ion transmembrane transporter activity"/>
    <property type="evidence" value="ECO:0007669"/>
    <property type="project" value="TreeGrafter"/>
</dbReference>
<evidence type="ECO:0000313" key="8">
    <source>
        <dbReference type="EMBL" id="XDI03756.1"/>
    </source>
</evidence>
<keyword evidence="6" id="KW-1003">Cell membrane</keyword>
<evidence type="ECO:0000256" key="4">
    <source>
        <dbReference type="ARBA" id="ARBA00022989"/>
    </source>
</evidence>
<feature type="transmembrane region" description="Helical" evidence="6">
    <location>
        <begin position="242"/>
        <end position="260"/>
    </location>
</feature>
<keyword evidence="4 6" id="KW-1133">Transmembrane helix</keyword>
<evidence type="ECO:0000256" key="2">
    <source>
        <dbReference type="ARBA" id="ARBA00006024"/>
    </source>
</evidence>
<dbReference type="GO" id="GO:0005886">
    <property type="term" value="C:plasma membrane"/>
    <property type="evidence" value="ECO:0007669"/>
    <property type="project" value="UniProtKB-SubCell"/>
</dbReference>
<dbReference type="InterPro" id="IPR023214">
    <property type="entry name" value="HAD_sf"/>
</dbReference>
<dbReference type="InterPro" id="IPR027256">
    <property type="entry name" value="P-typ_ATPase_IB"/>
</dbReference>
<dbReference type="Gene3D" id="3.40.1110.10">
    <property type="entry name" value="Calcium-transporting ATPase, cytoplasmic domain N"/>
    <property type="match status" value="1"/>
</dbReference>
<dbReference type="RefSeq" id="WP_368496174.1">
    <property type="nucleotide sequence ID" value="NZ_CP162511.1"/>
</dbReference>
<dbReference type="NCBIfam" id="TIGR01525">
    <property type="entry name" value="ATPase-IB_hvy"/>
    <property type="match status" value="1"/>
</dbReference>
<keyword evidence="3 6" id="KW-0812">Transmembrane</keyword>
<dbReference type="PANTHER" id="PTHR48085">
    <property type="entry name" value="CADMIUM/ZINC-TRANSPORTING ATPASE HMA2-RELATED"/>
    <property type="match status" value="1"/>
</dbReference>
<evidence type="ECO:0000259" key="7">
    <source>
        <dbReference type="Pfam" id="PF00122"/>
    </source>
</evidence>
<feature type="transmembrane region" description="Helical" evidence="6">
    <location>
        <begin position="570"/>
        <end position="589"/>
    </location>
</feature>
<dbReference type="NCBIfam" id="TIGR01494">
    <property type="entry name" value="ATPase_P-type"/>
    <property type="match status" value="1"/>
</dbReference>
<dbReference type="NCBIfam" id="TIGR01512">
    <property type="entry name" value="ATPase-IB2_Cd"/>
    <property type="match status" value="1"/>
</dbReference>
<dbReference type="Gene3D" id="2.70.150.10">
    <property type="entry name" value="Calcium-transporting ATPase, cytoplasmic transduction domain A"/>
    <property type="match status" value="1"/>
</dbReference>
<accession>A0AB39BC77</accession>
<dbReference type="Pfam" id="PF00702">
    <property type="entry name" value="Hydrolase"/>
    <property type="match status" value="1"/>
</dbReference>
<feature type="transmembrane region" description="Helical" evidence="6">
    <location>
        <begin position="42"/>
        <end position="59"/>
    </location>
</feature>
<reference evidence="8" key="1">
    <citation type="submission" date="2024-05" db="EMBL/GenBank/DDBJ databases">
        <title>Herbiconiux sp. A18JL235.</title>
        <authorList>
            <person name="Zhang G."/>
        </authorList>
    </citation>
    <scope>NUCLEOTIDE SEQUENCE</scope>
    <source>
        <strain evidence="8">A18JL235</strain>
    </source>
</reference>
<dbReference type="Pfam" id="PF00122">
    <property type="entry name" value="E1-E2_ATPase"/>
    <property type="match status" value="1"/>
</dbReference>
<protein>
    <submittedName>
        <fullName evidence="8">Heavy metal translocating P-type ATPase</fullName>
    </submittedName>
</protein>
<feature type="transmembrane region" description="Helical" evidence="6">
    <location>
        <begin position="267"/>
        <end position="289"/>
    </location>
</feature>
<dbReference type="AlphaFoldDB" id="A0AB39BC77"/>
<dbReference type="InterPro" id="IPR001757">
    <property type="entry name" value="P_typ_ATPase"/>
</dbReference>
<name>A0AB39BC77_9MICO</name>
<dbReference type="SUPFAM" id="SSF81665">
    <property type="entry name" value="Calcium ATPase, transmembrane domain M"/>
    <property type="match status" value="1"/>
</dbReference>
<evidence type="ECO:0000256" key="6">
    <source>
        <dbReference type="RuleBase" id="RU362081"/>
    </source>
</evidence>
<dbReference type="InterPro" id="IPR023298">
    <property type="entry name" value="ATPase_P-typ_TM_dom_sf"/>
</dbReference>
<comment type="subcellular location">
    <subcellularLocation>
        <location evidence="1">Cell membrane</location>
        <topology evidence="1">Multi-pass membrane protein</topology>
    </subcellularLocation>
</comment>
<gene>
    <name evidence="8" type="ORF">ABFY20_10370</name>
</gene>
<proteinExistence type="inferred from homology"/>
<dbReference type="EMBL" id="CP162511">
    <property type="protein sequence ID" value="XDI03756.1"/>
    <property type="molecule type" value="Genomic_DNA"/>
</dbReference>
<dbReference type="Gene3D" id="3.40.50.1000">
    <property type="entry name" value="HAD superfamily/HAD-like"/>
    <property type="match status" value="1"/>
</dbReference>
<dbReference type="InterPro" id="IPR018303">
    <property type="entry name" value="ATPase_P-typ_P_site"/>
</dbReference>
<dbReference type="PRINTS" id="PR00119">
    <property type="entry name" value="CATATPASE"/>
</dbReference>
<comment type="similarity">
    <text evidence="2 6">Belongs to the cation transport ATPase (P-type) (TC 3.A.3) family. Type IB subfamily.</text>
</comment>
<feature type="transmembrane region" description="Helical" evidence="6">
    <location>
        <begin position="12"/>
        <end position="36"/>
    </location>
</feature>
<evidence type="ECO:0000256" key="3">
    <source>
        <dbReference type="ARBA" id="ARBA00022692"/>
    </source>
</evidence>
<dbReference type="InterPro" id="IPR023299">
    <property type="entry name" value="ATPase_P-typ_cyto_dom_N"/>
</dbReference>
<dbReference type="GO" id="GO:0046872">
    <property type="term" value="F:metal ion binding"/>
    <property type="evidence" value="ECO:0007669"/>
    <property type="project" value="UniProtKB-KW"/>
</dbReference>
<feature type="domain" description="P-type ATPase A" evidence="7">
    <location>
        <begin position="132"/>
        <end position="225"/>
    </location>
</feature>
<dbReference type="SUPFAM" id="SSF81653">
    <property type="entry name" value="Calcium ATPase, transduction domain A"/>
    <property type="match status" value="1"/>
</dbReference>
<keyword evidence="6" id="KW-0547">Nucleotide-binding</keyword>